<proteinExistence type="inferred from homology"/>
<dbReference type="InterPro" id="IPR007627">
    <property type="entry name" value="RNA_pol_sigma70_r2"/>
</dbReference>
<gene>
    <name evidence="7" type="ORF">QQX02_07345</name>
</gene>
<keyword evidence="8" id="KW-1185">Reference proteome</keyword>
<dbReference type="PANTHER" id="PTHR43133:SF62">
    <property type="entry name" value="RNA POLYMERASE SIGMA FACTOR SIGZ"/>
    <property type="match status" value="1"/>
</dbReference>
<dbReference type="Gene3D" id="1.10.1740.10">
    <property type="match status" value="1"/>
</dbReference>
<evidence type="ECO:0000256" key="3">
    <source>
        <dbReference type="ARBA" id="ARBA00023082"/>
    </source>
</evidence>
<dbReference type="InterPro" id="IPR013324">
    <property type="entry name" value="RNA_pol_sigma_r3/r4-like"/>
</dbReference>
<keyword evidence="4" id="KW-0804">Transcription</keyword>
<keyword evidence="3" id="KW-0731">Sigma factor</keyword>
<keyword evidence="2" id="KW-0805">Transcription regulation</keyword>
<dbReference type="InterPro" id="IPR039425">
    <property type="entry name" value="RNA_pol_sigma-70-like"/>
</dbReference>
<evidence type="ECO:0000259" key="5">
    <source>
        <dbReference type="Pfam" id="PF04542"/>
    </source>
</evidence>
<dbReference type="SUPFAM" id="SSF88946">
    <property type="entry name" value="Sigma2 domain of RNA polymerase sigma factors"/>
    <property type="match status" value="1"/>
</dbReference>
<accession>A0ABT8GH14</accession>
<dbReference type="InterPro" id="IPR036388">
    <property type="entry name" value="WH-like_DNA-bd_sf"/>
</dbReference>
<evidence type="ECO:0000256" key="2">
    <source>
        <dbReference type="ARBA" id="ARBA00023015"/>
    </source>
</evidence>
<evidence type="ECO:0000313" key="8">
    <source>
        <dbReference type="Proteomes" id="UP001172708"/>
    </source>
</evidence>
<comment type="caution">
    <text evidence="7">The sequence shown here is derived from an EMBL/GenBank/DDBJ whole genome shotgun (WGS) entry which is preliminary data.</text>
</comment>
<protein>
    <submittedName>
        <fullName evidence="7">Sigma-70 family RNA polymerase sigma factor</fullName>
    </submittedName>
</protein>
<name>A0ABT8GH14_9MICO</name>
<dbReference type="InterPro" id="IPR013249">
    <property type="entry name" value="RNA_pol_sigma70_r4_t2"/>
</dbReference>
<evidence type="ECO:0000256" key="1">
    <source>
        <dbReference type="ARBA" id="ARBA00010641"/>
    </source>
</evidence>
<dbReference type="Pfam" id="PF04542">
    <property type="entry name" value="Sigma70_r2"/>
    <property type="match status" value="1"/>
</dbReference>
<feature type="domain" description="RNA polymerase sigma-70 region 2" evidence="5">
    <location>
        <begin position="41"/>
        <end position="109"/>
    </location>
</feature>
<evidence type="ECO:0000256" key="4">
    <source>
        <dbReference type="ARBA" id="ARBA00023163"/>
    </source>
</evidence>
<dbReference type="Pfam" id="PF08281">
    <property type="entry name" value="Sigma70_r4_2"/>
    <property type="match status" value="1"/>
</dbReference>
<dbReference type="PANTHER" id="PTHR43133">
    <property type="entry name" value="RNA POLYMERASE ECF-TYPE SIGMA FACTO"/>
    <property type="match status" value="1"/>
</dbReference>
<reference evidence="7" key="1">
    <citation type="submission" date="2023-06" db="EMBL/GenBank/DDBJ databases">
        <title>Egi l300058.</title>
        <authorList>
            <person name="Gao L."/>
            <person name="Fang B.-Z."/>
            <person name="Li W.-J."/>
        </authorList>
    </citation>
    <scope>NUCLEOTIDE SEQUENCE</scope>
    <source>
        <strain evidence="7">EGI L300058</strain>
    </source>
</reference>
<evidence type="ECO:0000313" key="7">
    <source>
        <dbReference type="EMBL" id="MDN4480732.1"/>
    </source>
</evidence>
<dbReference type="RefSeq" id="WP_301142189.1">
    <property type="nucleotide sequence ID" value="NZ_JAUHQA010000001.1"/>
</dbReference>
<dbReference type="EMBL" id="JAUHQA010000001">
    <property type="protein sequence ID" value="MDN4480732.1"/>
    <property type="molecule type" value="Genomic_DNA"/>
</dbReference>
<dbReference type="NCBIfam" id="TIGR02937">
    <property type="entry name" value="sigma70-ECF"/>
    <property type="match status" value="1"/>
</dbReference>
<dbReference type="SUPFAM" id="SSF88659">
    <property type="entry name" value="Sigma3 and sigma4 domains of RNA polymerase sigma factors"/>
    <property type="match status" value="1"/>
</dbReference>
<sequence>MSAVMIAKEPVRMAVVPSSPRDRDDTARAFADGEDGALEELYRDLSPLVYTMAVRSLSSTADAEDVTQQTFVSAWRGRSGFDPVRGDLRGWVVGIAKRRIADALEARSREHRRLEAVKESTPADAATPDDADSVLLAYEVDALGPPRATIVSLAFFEGETHEQIARRLDMPLGTVKSHIRRGLIELRDRWEVSDVAS</sequence>
<feature type="domain" description="RNA polymerase sigma factor 70 region 4 type 2" evidence="6">
    <location>
        <begin position="140"/>
        <end position="184"/>
    </location>
</feature>
<dbReference type="InterPro" id="IPR013325">
    <property type="entry name" value="RNA_pol_sigma_r2"/>
</dbReference>
<dbReference type="Proteomes" id="UP001172708">
    <property type="component" value="Unassembled WGS sequence"/>
</dbReference>
<organism evidence="7 8">
    <name type="scientific">Demequina muriae</name>
    <dbReference type="NCBI Taxonomy" id="3051664"/>
    <lineage>
        <taxon>Bacteria</taxon>
        <taxon>Bacillati</taxon>
        <taxon>Actinomycetota</taxon>
        <taxon>Actinomycetes</taxon>
        <taxon>Micrococcales</taxon>
        <taxon>Demequinaceae</taxon>
        <taxon>Demequina</taxon>
    </lineage>
</organism>
<dbReference type="InterPro" id="IPR014284">
    <property type="entry name" value="RNA_pol_sigma-70_dom"/>
</dbReference>
<dbReference type="Gene3D" id="1.10.10.10">
    <property type="entry name" value="Winged helix-like DNA-binding domain superfamily/Winged helix DNA-binding domain"/>
    <property type="match status" value="1"/>
</dbReference>
<evidence type="ECO:0000259" key="6">
    <source>
        <dbReference type="Pfam" id="PF08281"/>
    </source>
</evidence>
<comment type="similarity">
    <text evidence="1">Belongs to the sigma-70 factor family. ECF subfamily.</text>
</comment>